<comment type="subcellular location">
    <subcellularLocation>
        <location evidence="7">Cytoplasm</location>
    </subcellularLocation>
</comment>
<dbReference type="Gene3D" id="1.10.1200.10">
    <property type="entry name" value="ACP-like"/>
    <property type="match status" value="1"/>
</dbReference>
<dbReference type="EMBL" id="RLIH01000003">
    <property type="protein sequence ID" value="RVU55300.1"/>
    <property type="molecule type" value="Genomic_DNA"/>
</dbReference>
<dbReference type="NCBIfam" id="NF002148">
    <property type="entry name" value="PRK00982.1-2"/>
    <property type="match status" value="1"/>
</dbReference>
<keyword evidence="10" id="KW-1185">Reference proteome</keyword>
<dbReference type="InterPro" id="IPR003231">
    <property type="entry name" value="ACP"/>
</dbReference>
<dbReference type="PROSITE" id="PS50075">
    <property type="entry name" value="CARRIER"/>
    <property type="match status" value="1"/>
</dbReference>
<keyword evidence="6 7" id="KW-0275">Fatty acid biosynthesis</keyword>
<reference evidence="9 10" key="1">
    <citation type="submission" date="2018-11" db="EMBL/GenBank/DDBJ databases">
        <title>Genome sequencing and assembly of Anaerosphaera sp. nov., GS7-6-2.</title>
        <authorList>
            <person name="Rettenmaier R."/>
            <person name="Liebl W."/>
            <person name="Zverlov V."/>
        </authorList>
    </citation>
    <scope>NUCLEOTIDE SEQUENCE [LARGE SCALE GENOMIC DNA]</scope>
    <source>
        <strain evidence="9 10">GS7-6-2</strain>
    </source>
</reference>
<keyword evidence="4 7" id="KW-0276">Fatty acid metabolism</keyword>
<evidence type="ECO:0000313" key="9">
    <source>
        <dbReference type="EMBL" id="RVU55300.1"/>
    </source>
</evidence>
<comment type="pathway">
    <text evidence="7">Lipid metabolism; fatty acid biosynthesis.</text>
</comment>
<dbReference type="HAMAP" id="MF_01217">
    <property type="entry name" value="Acyl_carrier"/>
    <property type="match status" value="1"/>
</dbReference>
<evidence type="ECO:0000313" key="10">
    <source>
        <dbReference type="Proteomes" id="UP000288812"/>
    </source>
</evidence>
<dbReference type="GO" id="GO:0005829">
    <property type="term" value="C:cytosol"/>
    <property type="evidence" value="ECO:0007669"/>
    <property type="project" value="TreeGrafter"/>
</dbReference>
<dbReference type="UniPathway" id="UPA00094"/>
<protein>
    <recommendedName>
        <fullName evidence="7">Acyl carrier protein</fullName>
        <shortName evidence="7">ACP</shortName>
    </recommendedName>
</protein>
<dbReference type="SUPFAM" id="SSF47336">
    <property type="entry name" value="ACP-like"/>
    <property type="match status" value="1"/>
</dbReference>
<dbReference type="GO" id="GO:0009245">
    <property type="term" value="P:lipid A biosynthetic process"/>
    <property type="evidence" value="ECO:0007669"/>
    <property type="project" value="TreeGrafter"/>
</dbReference>
<accession>A0A437S888</accession>
<dbReference type="GO" id="GO:0000036">
    <property type="term" value="F:acyl carrier activity"/>
    <property type="evidence" value="ECO:0007669"/>
    <property type="project" value="UniProtKB-UniRule"/>
</dbReference>
<gene>
    <name evidence="7" type="primary">acpP</name>
    <name evidence="9" type="ORF">EF514_03240</name>
</gene>
<comment type="PTM">
    <text evidence="7">4'-phosphopantetheine is transferred from CoA to a specific serine of apo-ACP by AcpS. This modification is essential for activity because fatty acids are bound in thioester linkage to the sulfhydryl of the prosthetic group.</text>
</comment>
<evidence type="ECO:0000256" key="7">
    <source>
        <dbReference type="HAMAP-Rule" id="MF_01217"/>
    </source>
</evidence>
<dbReference type="OrthoDB" id="9804551at2"/>
<dbReference type="PANTHER" id="PTHR20863:SF76">
    <property type="entry name" value="CARRIER DOMAIN-CONTAINING PROTEIN"/>
    <property type="match status" value="1"/>
</dbReference>
<comment type="similarity">
    <text evidence="7">Belongs to the acyl carrier protein (ACP) family.</text>
</comment>
<dbReference type="GO" id="GO:0016020">
    <property type="term" value="C:membrane"/>
    <property type="evidence" value="ECO:0007669"/>
    <property type="project" value="GOC"/>
</dbReference>
<keyword evidence="5 7" id="KW-0443">Lipid metabolism</keyword>
<dbReference type="NCBIfam" id="NF002150">
    <property type="entry name" value="PRK00982.1-4"/>
    <property type="match status" value="1"/>
</dbReference>
<feature type="modified residue" description="O-(pantetheine 4'-phosphoryl)serine" evidence="7">
    <location>
        <position position="34"/>
    </location>
</feature>
<evidence type="ECO:0000256" key="3">
    <source>
        <dbReference type="ARBA" id="ARBA00022553"/>
    </source>
</evidence>
<evidence type="ECO:0000256" key="4">
    <source>
        <dbReference type="ARBA" id="ARBA00022832"/>
    </source>
</evidence>
<keyword evidence="7" id="KW-0963">Cytoplasm</keyword>
<dbReference type="Proteomes" id="UP000288812">
    <property type="component" value="Unassembled WGS sequence"/>
</dbReference>
<feature type="domain" description="Carrier" evidence="8">
    <location>
        <begin position="1"/>
        <end position="74"/>
    </location>
</feature>
<organism evidence="9 10">
    <name type="scientific">Anaerosphaera multitolerans</name>
    <dbReference type="NCBI Taxonomy" id="2487351"/>
    <lineage>
        <taxon>Bacteria</taxon>
        <taxon>Bacillati</taxon>
        <taxon>Bacillota</taxon>
        <taxon>Tissierellia</taxon>
        <taxon>Tissierellales</taxon>
        <taxon>Peptoniphilaceae</taxon>
        <taxon>Anaerosphaera</taxon>
    </lineage>
</organism>
<proteinExistence type="inferred from homology"/>
<dbReference type="RefSeq" id="WP_127723781.1">
    <property type="nucleotide sequence ID" value="NZ_RLIH01000003.1"/>
</dbReference>
<evidence type="ECO:0000259" key="8">
    <source>
        <dbReference type="PROSITE" id="PS50075"/>
    </source>
</evidence>
<dbReference type="GO" id="GO:0000035">
    <property type="term" value="F:acyl binding"/>
    <property type="evidence" value="ECO:0007669"/>
    <property type="project" value="TreeGrafter"/>
</dbReference>
<evidence type="ECO:0000256" key="5">
    <source>
        <dbReference type="ARBA" id="ARBA00023098"/>
    </source>
</evidence>
<sequence>MKERILELIATQFNREVEELDEDMSFVDDLNADSIDIVEFVMTIEDELDLEIDDEVIEKMSTIGDVIDYIEELE</sequence>
<dbReference type="Pfam" id="PF00550">
    <property type="entry name" value="PP-binding"/>
    <property type="match status" value="1"/>
</dbReference>
<evidence type="ECO:0000256" key="6">
    <source>
        <dbReference type="ARBA" id="ARBA00023160"/>
    </source>
</evidence>
<keyword evidence="2 7" id="KW-0444">Lipid biosynthesis</keyword>
<comment type="function">
    <text evidence="7">Carrier of the growing fatty acid chain in fatty acid biosynthesis.</text>
</comment>
<evidence type="ECO:0000256" key="2">
    <source>
        <dbReference type="ARBA" id="ARBA00022516"/>
    </source>
</evidence>
<dbReference type="InterPro" id="IPR009081">
    <property type="entry name" value="PP-bd_ACP"/>
</dbReference>
<keyword evidence="3 7" id="KW-0597">Phosphoprotein</keyword>
<dbReference type="AlphaFoldDB" id="A0A437S888"/>
<comment type="caution">
    <text evidence="9">The sequence shown here is derived from an EMBL/GenBank/DDBJ whole genome shotgun (WGS) entry which is preliminary data.</text>
</comment>
<name>A0A437S888_9FIRM</name>
<keyword evidence="1 7" id="KW-0596">Phosphopantetheine</keyword>
<dbReference type="PANTHER" id="PTHR20863">
    <property type="entry name" value="ACYL CARRIER PROTEIN"/>
    <property type="match status" value="1"/>
</dbReference>
<evidence type="ECO:0000256" key="1">
    <source>
        <dbReference type="ARBA" id="ARBA00022450"/>
    </source>
</evidence>
<dbReference type="InterPro" id="IPR036736">
    <property type="entry name" value="ACP-like_sf"/>
</dbReference>